<organism evidence="4 5">
    <name type="scientific">Tenebrio molitor</name>
    <name type="common">Yellow mealworm beetle</name>
    <dbReference type="NCBI Taxonomy" id="7067"/>
    <lineage>
        <taxon>Eukaryota</taxon>
        <taxon>Metazoa</taxon>
        <taxon>Ecdysozoa</taxon>
        <taxon>Arthropoda</taxon>
        <taxon>Hexapoda</taxon>
        <taxon>Insecta</taxon>
        <taxon>Pterygota</taxon>
        <taxon>Neoptera</taxon>
        <taxon>Endopterygota</taxon>
        <taxon>Coleoptera</taxon>
        <taxon>Polyphaga</taxon>
        <taxon>Cucujiformia</taxon>
        <taxon>Tenebrionidae</taxon>
        <taxon>Tenebrio</taxon>
    </lineage>
</organism>
<keyword evidence="1" id="KW-0862">Zinc</keyword>
<feature type="compositionally biased region" description="Polar residues" evidence="2">
    <location>
        <begin position="29"/>
        <end position="41"/>
    </location>
</feature>
<keyword evidence="1" id="KW-0863">Zinc-finger</keyword>
<dbReference type="Pfam" id="PF00098">
    <property type="entry name" value="zf-CCHC"/>
    <property type="match status" value="1"/>
</dbReference>
<dbReference type="SMART" id="SM00343">
    <property type="entry name" value="ZnF_C2HC"/>
    <property type="match status" value="1"/>
</dbReference>
<feature type="region of interest" description="Disordered" evidence="2">
    <location>
        <begin position="1"/>
        <end position="86"/>
    </location>
</feature>
<feature type="compositionally biased region" description="Acidic residues" evidence="2">
    <location>
        <begin position="72"/>
        <end position="83"/>
    </location>
</feature>
<feature type="region of interest" description="Disordered" evidence="2">
    <location>
        <begin position="100"/>
        <end position="131"/>
    </location>
</feature>
<evidence type="ECO:0000256" key="1">
    <source>
        <dbReference type="PROSITE-ProRule" id="PRU00047"/>
    </source>
</evidence>
<reference evidence="4" key="1">
    <citation type="journal article" date="2020" name="J Insects Food Feed">
        <title>The yellow mealworm (Tenebrio molitor) genome: a resource for the emerging insects as food and feed industry.</title>
        <authorList>
            <person name="Eriksson T."/>
            <person name="Andere A."/>
            <person name="Kelstrup H."/>
            <person name="Emery V."/>
            <person name="Picard C."/>
        </authorList>
    </citation>
    <scope>NUCLEOTIDE SEQUENCE</scope>
    <source>
        <strain evidence="4">Stoneville</strain>
        <tissue evidence="4">Whole head</tissue>
    </source>
</reference>
<dbReference type="Pfam" id="PF14223">
    <property type="entry name" value="Retrotran_gag_2"/>
    <property type="match status" value="1"/>
</dbReference>
<comment type="caution">
    <text evidence="4">The sequence shown here is derived from an EMBL/GenBank/DDBJ whole genome shotgun (WGS) entry which is preliminary data.</text>
</comment>
<dbReference type="InterPro" id="IPR054722">
    <property type="entry name" value="PolX-like_BBD"/>
</dbReference>
<dbReference type="Pfam" id="PF22936">
    <property type="entry name" value="Pol_BBD"/>
    <property type="match status" value="1"/>
</dbReference>
<dbReference type="Proteomes" id="UP000719412">
    <property type="component" value="Unassembled WGS sequence"/>
</dbReference>
<dbReference type="AlphaFoldDB" id="A0A8J6HZ59"/>
<dbReference type="PROSITE" id="PS50158">
    <property type="entry name" value="ZF_CCHC"/>
    <property type="match status" value="1"/>
</dbReference>
<reference evidence="4" key="2">
    <citation type="submission" date="2021-08" db="EMBL/GenBank/DDBJ databases">
        <authorList>
            <person name="Eriksson T."/>
        </authorList>
    </citation>
    <scope>NUCLEOTIDE SEQUENCE</scope>
    <source>
        <strain evidence="4">Stoneville</strain>
        <tissue evidence="4">Whole head</tissue>
    </source>
</reference>
<dbReference type="SUPFAM" id="SSF57756">
    <property type="entry name" value="Retrovirus zinc finger-like domains"/>
    <property type="match status" value="1"/>
</dbReference>
<gene>
    <name evidence="4" type="ORF">GEV33_000465</name>
</gene>
<dbReference type="PANTHER" id="PTHR47481:SF7">
    <property type="entry name" value="CCHC-TYPE DOMAIN-CONTAINING PROTEIN"/>
    <property type="match status" value="1"/>
</dbReference>
<evidence type="ECO:0000259" key="3">
    <source>
        <dbReference type="PROSITE" id="PS50158"/>
    </source>
</evidence>
<dbReference type="EMBL" id="JABDTM020002931">
    <property type="protein sequence ID" value="KAH0822326.1"/>
    <property type="molecule type" value="Genomic_DNA"/>
</dbReference>
<keyword evidence="1" id="KW-0479">Metal-binding</keyword>
<dbReference type="InterPro" id="IPR036875">
    <property type="entry name" value="Znf_CCHC_sf"/>
</dbReference>
<keyword evidence="5" id="KW-1185">Reference proteome</keyword>
<dbReference type="PANTHER" id="PTHR47481">
    <property type="match status" value="1"/>
</dbReference>
<name>A0A8J6HZ59_TENMO</name>
<dbReference type="GO" id="GO:0008270">
    <property type="term" value="F:zinc ion binding"/>
    <property type="evidence" value="ECO:0007669"/>
    <property type="project" value="UniProtKB-KW"/>
</dbReference>
<feature type="domain" description="CCHC-type" evidence="3">
    <location>
        <begin position="690"/>
        <end position="705"/>
    </location>
</feature>
<dbReference type="InterPro" id="IPR001878">
    <property type="entry name" value="Znf_CCHC"/>
</dbReference>
<accession>A0A8J6HZ59</accession>
<protein>
    <recommendedName>
        <fullName evidence="3">CCHC-type domain-containing protein</fullName>
    </recommendedName>
</protein>
<sequence length="852" mass="97700">MSGKRTLHDYFSSGKKQKICDDESPVQDELQQPSTSRTSTIPVECPVITEVKLKSDSDFDSGDDSIANDFSSETDLDDDDDEKSESIEFTEWLRRGNEYSATSNAEKDVNTKKSPGPADLSQSPEDEPKQPELILFPRTKFANLEKFEFLLALVIWDDDDVLFDVNVVSKSMQSECLDLSDATKMIDKCFKFLKQYRHEGFTTAPFAAKDMAEKAKIIPQSETVRTRKKKRMLPYKNEDDWLVGNKRLCPGSIVREVVNANRLHRRTKDDVIREEDNLLPRSCSENGTRSKEGLLASVREPRVEGKLLQETLERQVSLNTSLQVNIIAEFNPLNGDTEERLNSVDEFATMYRRSDSLPSYRAFGKLRGPADTWYRGLSSRLNKKMPSNFADRPQSGPYLFRYNFKSAAKWPSMYRVSMTMAAIRPHRPKQSLSGLLDEINIIMNPPPPGGIHYYGYYYQGKKSVHRIMENELIRIPKLKGIENWAVWKFQTRVILQSSDAWSIVDGSSAIPVQGQTIDETTFNRTLAAWKKNDSIAQRIIATTVEEKPLLHILNCKSAKDMWDKLIQVYEQKSETSIHMLMQQWYNLQMKSDDDIAIYVARLEDLAHRLEIMGEKIPDQMLITKLLMTLPPTYKYFISAWESTSSDQRTLANLISRLTAEESRMSTENPENVAFASTKVNWNKPVLKGTCNYCKKPGHWIRDCKKRKAANERKAAAHHDGRNEALIGEALSTVQDSEKSSEIWYLDSGATDHMSNQRRWFQNFKHYQEPKFVRIGNGKLIPAIGSGNIDILAYNGESWIPKFLSDVLYVPDLTYNLFSLAESAIRNLKQMQQHQWTLFRPGTTDWHINMQGK</sequence>
<dbReference type="GO" id="GO:0003676">
    <property type="term" value="F:nucleic acid binding"/>
    <property type="evidence" value="ECO:0007669"/>
    <property type="project" value="InterPro"/>
</dbReference>
<evidence type="ECO:0000313" key="4">
    <source>
        <dbReference type="EMBL" id="KAH0822326.1"/>
    </source>
</evidence>
<proteinExistence type="predicted"/>
<evidence type="ECO:0000256" key="2">
    <source>
        <dbReference type="SAM" id="MobiDB-lite"/>
    </source>
</evidence>
<dbReference type="Gene3D" id="4.10.60.10">
    <property type="entry name" value="Zinc finger, CCHC-type"/>
    <property type="match status" value="1"/>
</dbReference>
<evidence type="ECO:0000313" key="5">
    <source>
        <dbReference type="Proteomes" id="UP000719412"/>
    </source>
</evidence>